<sequence length="483" mass="52621">MFFVIFRRLLVLFFFYAYIGFGQSIGNVASIELGSTTFSIERPFTISLLIPNSETRATVAFPDIPGFIKKGTSTSVTPVESGDKTVTNQVITQNYQAQAAGRFRLLPFTILVNGEPVHSDGAILIVQPSAVASAPGSVTLNTIEVVPAGAAFLSLRTSKSTIYMGEGVALTLSFIVADNYPYELNFQALDKQLQRIVKKIRPVNSWEENVPINDLKPIPVRINKKKFREYRIFQSVFFPLSSQPLRLPAVALQLGRRPVIGPPASQPETVLFTSKPLSIAVKPLPSHPSGGQVSVGAFRLEEGLERQHIVAGKSVRYTFSIIGTGNVATLPAPTVPGERAEIDVFPPEERHTIAHGGDEITGHKTFTYFIVPHQNGTVSLANYFQWIYFDPKTARFDTLRPRMELYVGGNGQRVALNTDLLSGSAVANGEAVPVASVNSSIYAGIEAMDSGRQSISISVLIRSVANVIIALMLLGMVFVLVRK</sequence>
<dbReference type="PANTHER" id="PTHR40940:SF2">
    <property type="entry name" value="BATD"/>
    <property type="match status" value="1"/>
</dbReference>
<name>A0A2K8YXQ4_9BACT</name>
<evidence type="ECO:0000256" key="1">
    <source>
        <dbReference type="SAM" id="Phobius"/>
    </source>
</evidence>
<dbReference type="AlphaFoldDB" id="A0A2K8YXQ4"/>
<dbReference type="InterPro" id="IPR025738">
    <property type="entry name" value="BatD"/>
</dbReference>
<gene>
    <name evidence="2" type="ORF">CWM47_11535</name>
</gene>
<protein>
    <recommendedName>
        <fullName evidence="4">Protein BatD</fullName>
    </recommendedName>
</protein>
<dbReference type="Proteomes" id="UP000232883">
    <property type="component" value="Chromosome"/>
</dbReference>
<dbReference type="KEGG" id="spir:CWM47_11535"/>
<evidence type="ECO:0000313" key="2">
    <source>
        <dbReference type="EMBL" id="AUD02402.1"/>
    </source>
</evidence>
<dbReference type="EMBL" id="CP025096">
    <property type="protein sequence ID" value="AUD02402.1"/>
    <property type="molecule type" value="Genomic_DNA"/>
</dbReference>
<keyword evidence="1" id="KW-0472">Membrane</keyword>
<dbReference type="RefSeq" id="WP_100988119.1">
    <property type="nucleotide sequence ID" value="NZ_CP025096.1"/>
</dbReference>
<organism evidence="2 3">
    <name type="scientific">Spirosoma pollinicola</name>
    <dbReference type="NCBI Taxonomy" id="2057025"/>
    <lineage>
        <taxon>Bacteria</taxon>
        <taxon>Pseudomonadati</taxon>
        <taxon>Bacteroidota</taxon>
        <taxon>Cytophagia</taxon>
        <taxon>Cytophagales</taxon>
        <taxon>Cytophagaceae</taxon>
        <taxon>Spirosoma</taxon>
    </lineage>
</organism>
<dbReference type="PANTHER" id="PTHR40940">
    <property type="entry name" value="PROTEIN BATD-RELATED"/>
    <property type="match status" value="1"/>
</dbReference>
<reference evidence="2 3" key="1">
    <citation type="submission" date="2017-11" db="EMBL/GenBank/DDBJ databases">
        <title>Taxonomic description and genome sequences of Spirosoma HA7 sp. nov., isolated from pollen microhabitat of Corylus avellana.</title>
        <authorList>
            <person name="Ambika Manirajan B."/>
            <person name="Suarez C."/>
            <person name="Ratering S."/>
            <person name="Geissler-Plaum R."/>
            <person name="Cardinale M."/>
            <person name="Sylvia S."/>
        </authorList>
    </citation>
    <scope>NUCLEOTIDE SEQUENCE [LARGE SCALE GENOMIC DNA]</scope>
    <source>
        <strain evidence="2 3">HA7</strain>
    </source>
</reference>
<evidence type="ECO:0000313" key="3">
    <source>
        <dbReference type="Proteomes" id="UP000232883"/>
    </source>
</evidence>
<feature type="transmembrane region" description="Helical" evidence="1">
    <location>
        <begin position="459"/>
        <end position="481"/>
    </location>
</feature>
<keyword evidence="1" id="KW-1133">Transmembrane helix</keyword>
<accession>A0A2K8YXQ4</accession>
<proteinExistence type="predicted"/>
<keyword evidence="1" id="KW-0812">Transmembrane</keyword>
<evidence type="ECO:0008006" key="4">
    <source>
        <dbReference type="Google" id="ProtNLM"/>
    </source>
</evidence>
<keyword evidence="3" id="KW-1185">Reference proteome</keyword>
<dbReference type="OrthoDB" id="2079210at2"/>